<keyword evidence="4" id="KW-1185">Reference proteome</keyword>
<dbReference type="AlphaFoldDB" id="A0A2T2ZUL4"/>
<feature type="transmembrane region" description="Helical" evidence="2">
    <location>
        <begin position="192"/>
        <end position="210"/>
    </location>
</feature>
<dbReference type="Proteomes" id="UP000241462">
    <property type="component" value="Unassembled WGS sequence"/>
</dbReference>
<feature type="transmembrane region" description="Helical" evidence="2">
    <location>
        <begin position="40"/>
        <end position="59"/>
    </location>
</feature>
<protein>
    <submittedName>
        <fullName evidence="3">Uncharacterized protein</fullName>
    </submittedName>
</protein>
<gene>
    <name evidence="3" type="ORF">BD289DRAFT_153191</name>
</gene>
<evidence type="ECO:0000256" key="2">
    <source>
        <dbReference type="SAM" id="Phobius"/>
    </source>
</evidence>
<feature type="transmembrane region" description="Helical" evidence="2">
    <location>
        <begin position="168"/>
        <end position="186"/>
    </location>
</feature>
<keyword evidence="2" id="KW-1133">Transmembrane helix</keyword>
<sequence length="230" mass="25846">MTPTCPGPFSVHTPPPPNEGGCFLPQCARQATTFSNQTTFFFFFFFFFFTIASTARLLLTQVAARPSIEKTRTSLCNRPVRERQCAIHRPETWRPPSTRRARRRWQSSPRARPGQLLQATRTTAATTTTTITILLEPSSRSPRAWDAVPDVLPASLWSRPHHGPPPHWLLLLLLLLLGLLGCFSLQPLRWKRFLLLLFFCFLSLLSSVGIRSTLDSASCQGVASDVRGLN</sequence>
<evidence type="ECO:0000313" key="4">
    <source>
        <dbReference type="Proteomes" id="UP000241462"/>
    </source>
</evidence>
<reference evidence="3 4" key="1">
    <citation type="journal article" date="2018" name="Mycol. Prog.">
        <title>Coniella lustricola, a new species from submerged detritus.</title>
        <authorList>
            <person name="Raudabaugh D.B."/>
            <person name="Iturriaga T."/>
            <person name="Carver A."/>
            <person name="Mondo S."/>
            <person name="Pangilinan J."/>
            <person name="Lipzen A."/>
            <person name="He G."/>
            <person name="Amirebrahimi M."/>
            <person name="Grigoriev I.V."/>
            <person name="Miller A.N."/>
        </authorList>
    </citation>
    <scope>NUCLEOTIDE SEQUENCE [LARGE SCALE GENOMIC DNA]</scope>
    <source>
        <strain evidence="3 4">B22-T-1</strain>
    </source>
</reference>
<keyword evidence="2" id="KW-0812">Transmembrane</keyword>
<keyword evidence="2" id="KW-0472">Membrane</keyword>
<proteinExistence type="predicted"/>
<accession>A0A2T2ZUL4</accession>
<dbReference type="InParanoid" id="A0A2T2ZUL4"/>
<evidence type="ECO:0000256" key="1">
    <source>
        <dbReference type="SAM" id="MobiDB-lite"/>
    </source>
</evidence>
<name>A0A2T2ZUL4_9PEZI</name>
<feature type="region of interest" description="Disordered" evidence="1">
    <location>
        <begin position="92"/>
        <end position="111"/>
    </location>
</feature>
<evidence type="ECO:0000313" key="3">
    <source>
        <dbReference type="EMBL" id="PSR77178.1"/>
    </source>
</evidence>
<dbReference type="EMBL" id="KZ678670">
    <property type="protein sequence ID" value="PSR77178.1"/>
    <property type="molecule type" value="Genomic_DNA"/>
</dbReference>
<organism evidence="3 4">
    <name type="scientific">Coniella lustricola</name>
    <dbReference type="NCBI Taxonomy" id="2025994"/>
    <lineage>
        <taxon>Eukaryota</taxon>
        <taxon>Fungi</taxon>
        <taxon>Dikarya</taxon>
        <taxon>Ascomycota</taxon>
        <taxon>Pezizomycotina</taxon>
        <taxon>Sordariomycetes</taxon>
        <taxon>Sordariomycetidae</taxon>
        <taxon>Diaporthales</taxon>
        <taxon>Schizoparmaceae</taxon>
        <taxon>Coniella</taxon>
    </lineage>
</organism>